<evidence type="ECO:0000313" key="2">
    <source>
        <dbReference type="Proteomes" id="UP000800038"/>
    </source>
</evidence>
<dbReference type="Proteomes" id="UP000800038">
    <property type="component" value="Unassembled WGS sequence"/>
</dbReference>
<proteinExistence type="predicted"/>
<dbReference type="AlphaFoldDB" id="A0A6A5SE46"/>
<reference evidence="1" key="1">
    <citation type="journal article" date="2020" name="Stud. Mycol.">
        <title>101 Dothideomycetes genomes: a test case for predicting lifestyles and emergence of pathogens.</title>
        <authorList>
            <person name="Haridas S."/>
            <person name="Albert R."/>
            <person name="Binder M."/>
            <person name="Bloem J."/>
            <person name="Labutti K."/>
            <person name="Salamov A."/>
            <person name="Andreopoulos B."/>
            <person name="Baker S."/>
            <person name="Barry K."/>
            <person name="Bills G."/>
            <person name="Bluhm B."/>
            <person name="Cannon C."/>
            <person name="Castanera R."/>
            <person name="Culley D."/>
            <person name="Daum C."/>
            <person name="Ezra D."/>
            <person name="Gonzalez J."/>
            <person name="Henrissat B."/>
            <person name="Kuo A."/>
            <person name="Liang C."/>
            <person name="Lipzen A."/>
            <person name="Lutzoni F."/>
            <person name="Magnuson J."/>
            <person name="Mondo S."/>
            <person name="Nolan M."/>
            <person name="Ohm R."/>
            <person name="Pangilinan J."/>
            <person name="Park H.-J."/>
            <person name="Ramirez L."/>
            <person name="Alfaro M."/>
            <person name="Sun H."/>
            <person name="Tritt A."/>
            <person name="Yoshinaga Y."/>
            <person name="Zwiers L.-H."/>
            <person name="Turgeon B."/>
            <person name="Goodwin S."/>
            <person name="Spatafora J."/>
            <person name="Crous P."/>
            <person name="Grigoriev I."/>
        </authorList>
    </citation>
    <scope>NUCLEOTIDE SEQUENCE</scope>
    <source>
        <strain evidence="1">CBS 161.51</strain>
    </source>
</reference>
<keyword evidence="2" id="KW-1185">Reference proteome</keyword>
<dbReference type="OrthoDB" id="5379420at2759"/>
<dbReference type="Gene3D" id="1.25.40.10">
    <property type="entry name" value="Tetratricopeptide repeat domain"/>
    <property type="match status" value="1"/>
</dbReference>
<evidence type="ECO:0008006" key="3">
    <source>
        <dbReference type="Google" id="ProtNLM"/>
    </source>
</evidence>
<dbReference type="SUPFAM" id="SSF81901">
    <property type="entry name" value="HCP-like"/>
    <property type="match status" value="2"/>
</dbReference>
<dbReference type="EMBL" id="ML976244">
    <property type="protein sequence ID" value="KAF1935687.1"/>
    <property type="molecule type" value="Genomic_DNA"/>
</dbReference>
<sequence>MSSSYRLVTRPAKYLLRQPCVFCQSRQFITSINRNGASKLSNSLNGTANPPRAIAQRRNYAAQKLDVQRLRTDVDARARLGFYTLSKQQGTIKMEPHTADSIYKDFLAQKNKMDHGSNIQRLTTKYQLAMDDLTGLAMITFKIPDLSDPSKRAQLPPSQHKTSSGLLLQGCAQAEEPLAIVHILTAVYLSGSSSDAFAKDIARLFPQSEIDKYRKTLDMLVINPTSIGLGPDALTLKGLFLEKEGQKQKAKDLYQAAIQCSHLKFAPGSRHPMQLPLITPWNALGYLLKADKDPNLQAQAKKYFEKGALEADDPLSCYELAACEPKTSTKWLQYTSKAAASGHRQAIVNLTNFYQELAAKDSPILADSTMRKALNWLLGWRRGSVAAIAREWLQVASNIGHKPSMLQLADHYESAGDHERAKEHLRQMLEPPSAANQNEEWPQLVQLAKRRLAGIR</sequence>
<gene>
    <name evidence="1" type="ORF">EJ02DRAFT_360970</name>
</gene>
<evidence type="ECO:0000313" key="1">
    <source>
        <dbReference type="EMBL" id="KAF1935687.1"/>
    </source>
</evidence>
<accession>A0A6A5SE46</accession>
<dbReference type="InterPro" id="IPR011990">
    <property type="entry name" value="TPR-like_helical_dom_sf"/>
</dbReference>
<organism evidence="1 2">
    <name type="scientific">Clathrospora elynae</name>
    <dbReference type="NCBI Taxonomy" id="706981"/>
    <lineage>
        <taxon>Eukaryota</taxon>
        <taxon>Fungi</taxon>
        <taxon>Dikarya</taxon>
        <taxon>Ascomycota</taxon>
        <taxon>Pezizomycotina</taxon>
        <taxon>Dothideomycetes</taxon>
        <taxon>Pleosporomycetidae</taxon>
        <taxon>Pleosporales</taxon>
        <taxon>Diademaceae</taxon>
        <taxon>Clathrospora</taxon>
    </lineage>
</organism>
<name>A0A6A5SE46_9PLEO</name>
<protein>
    <recommendedName>
        <fullName evidence="3">TPR-like protein</fullName>
    </recommendedName>
</protein>